<proteinExistence type="predicted"/>
<gene>
    <name evidence="1" type="ORF">A1D17_03070</name>
</gene>
<dbReference type="Proteomes" id="UP000076489">
    <property type="component" value="Unassembled WGS sequence"/>
</dbReference>
<dbReference type="RefSeq" id="WP_063340585.1">
    <property type="nucleotide sequence ID" value="NZ_LUKJ01000002.1"/>
</dbReference>
<accession>A0A161Z9Y8</accession>
<sequence>MTTTTPNPKAILGQTELDRSGAEFASFEVQTNGALLVVGDPAALLEYITPMMRPTKPHERGVLLRKADADLRRYIPVRMQPLGTGSRLEYFESGGVGVQGDFRGGYMGITETLAKLELFFTEDYGPEEFKRVFGKEATPQAVESHNEKQAVITARKARNESDAVANRLQYARTTGDLTKLSQGELETFKRERAAATAQWEAEANKHWMDSVGAGVVGNPLYQAFLDTVDDVVALAQSHSNGPYFAWHADRCREFANASRGNPAIDAKESRAAFEIFCREWATENLSARAAQKRASKCQSPEVTG</sequence>
<comment type="caution">
    <text evidence="1">The sequence shown here is derived from an EMBL/GenBank/DDBJ whole genome shotgun (WGS) entry which is preliminary data.</text>
</comment>
<dbReference type="EMBL" id="LUKJ01000002">
    <property type="protein sequence ID" value="KZN20537.1"/>
    <property type="molecule type" value="Genomic_DNA"/>
</dbReference>
<reference evidence="2" key="1">
    <citation type="submission" date="2016-03" db="EMBL/GenBank/DDBJ databases">
        <authorList>
            <person name="Ray J."/>
            <person name="Price M."/>
            <person name="Deutschbauer A."/>
        </authorList>
    </citation>
    <scope>NUCLEOTIDE SEQUENCE [LARGE SCALE GENOMIC DNA]</scope>
    <source>
        <strain evidence="2">FW300-N1B4</strain>
    </source>
</reference>
<reference evidence="1 2" key="2">
    <citation type="journal article" date="2018" name="Nature">
        <title>Mutant phenotypes for thousands of bacterial genes of unknown function.</title>
        <authorList>
            <person name="Price M.N."/>
            <person name="Wetmore K.M."/>
            <person name="Waters R.J."/>
            <person name="Callaghan M."/>
            <person name="Ray J."/>
            <person name="Liu H."/>
            <person name="Kuehl J.V."/>
            <person name="Melnyk R.A."/>
            <person name="Lamson J.S."/>
            <person name="Suh Y."/>
            <person name="Carlson H.K."/>
            <person name="Esquivel Z."/>
            <person name="Sadeeshkumar H."/>
            <person name="Chakraborty R."/>
            <person name="Zane G.M."/>
            <person name="Rubin B.E."/>
            <person name="Wall J.D."/>
            <person name="Visel A."/>
            <person name="Bristow J."/>
            <person name="Blow M.J."/>
            <person name="Arkin A.P."/>
            <person name="Deutschbauer A.M."/>
        </authorList>
    </citation>
    <scope>NUCLEOTIDE SEQUENCE [LARGE SCALE GENOMIC DNA]</scope>
    <source>
        <strain evidence="1 2">FW300-N1B4</strain>
    </source>
</reference>
<evidence type="ECO:0000313" key="2">
    <source>
        <dbReference type="Proteomes" id="UP000076489"/>
    </source>
</evidence>
<name>A0A161Z9Y8_PSEFL</name>
<protein>
    <submittedName>
        <fullName evidence="1">Uncharacterized protein</fullName>
    </submittedName>
</protein>
<evidence type="ECO:0000313" key="1">
    <source>
        <dbReference type="EMBL" id="KZN20537.1"/>
    </source>
</evidence>
<organism evidence="1 2">
    <name type="scientific">Pseudomonas fluorescens</name>
    <dbReference type="NCBI Taxonomy" id="294"/>
    <lineage>
        <taxon>Bacteria</taxon>
        <taxon>Pseudomonadati</taxon>
        <taxon>Pseudomonadota</taxon>
        <taxon>Gammaproteobacteria</taxon>
        <taxon>Pseudomonadales</taxon>
        <taxon>Pseudomonadaceae</taxon>
        <taxon>Pseudomonas</taxon>
    </lineage>
</organism>
<dbReference type="AlphaFoldDB" id="A0A161Z9Y8"/>